<sequence>MTPVAYLYAPHLAADIVQRSDPSVARRPLAILAAPEEETVADCSWEATRWGVRSGTSLRQAHLACPGLEVRVCPDAHIQAHLATVWDALVRAGCLVEPDPPYGAFVGPADATAPEALASVVEQALPAVWVLGAGPTRLMAKAAALEQAEHLHRHAAAGRLRAGGVVVRVIRPDEARAFLEGLPLRHLWLCPDPIRDELIRLGFKTVGAVAALPGEALMERFGPIGWQIWQKSRGIDSREVLAAYPPPSLSRVSDLEGEALTWEQGDGLALRVRQWARALHAELQARTQVAQALAMRLWLRPPAMTLVETIRLGEDRQGAGSWEIVALHLLDRLRRQAEPWQASGARPHRLELVAAPIRPARPQPVPLLPRLSVASRQSRLHRALQAVTQRVGPGAVRPASERPLSRRESMLSLIEQGAGLP</sequence>
<feature type="domain" description="UmuC" evidence="2">
    <location>
        <begin position="4"/>
        <end position="74"/>
    </location>
</feature>
<name>A0ABZ1BMP0_9FIRM</name>
<protein>
    <recommendedName>
        <fullName evidence="2">UmuC domain-containing protein</fullName>
    </recommendedName>
</protein>
<proteinExistence type="predicted"/>
<organism evidence="3 4">
    <name type="scientific">Geochorda subterranea</name>
    <dbReference type="NCBI Taxonomy" id="3109564"/>
    <lineage>
        <taxon>Bacteria</taxon>
        <taxon>Bacillati</taxon>
        <taxon>Bacillota</taxon>
        <taxon>Limnochordia</taxon>
        <taxon>Limnochordales</taxon>
        <taxon>Geochordaceae</taxon>
        <taxon>Geochorda</taxon>
    </lineage>
</organism>
<dbReference type="Pfam" id="PF00817">
    <property type="entry name" value="IMS"/>
    <property type="match status" value="1"/>
</dbReference>
<dbReference type="Gene3D" id="1.10.150.20">
    <property type="entry name" value="5' to 3' exonuclease, C-terminal subdomain"/>
    <property type="match status" value="1"/>
</dbReference>
<evidence type="ECO:0000256" key="1">
    <source>
        <dbReference type="SAM" id="MobiDB-lite"/>
    </source>
</evidence>
<dbReference type="Proteomes" id="UP001333102">
    <property type="component" value="Chromosome"/>
</dbReference>
<evidence type="ECO:0000259" key="2">
    <source>
        <dbReference type="PROSITE" id="PS50173"/>
    </source>
</evidence>
<dbReference type="RefSeq" id="WP_324668387.1">
    <property type="nucleotide sequence ID" value="NZ_CP141614.1"/>
</dbReference>
<accession>A0ABZ1BMP0</accession>
<dbReference type="Gene3D" id="3.40.1170.60">
    <property type="match status" value="1"/>
</dbReference>
<feature type="region of interest" description="Disordered" evidence="1">
    <location>
        <begin position="389"/>
        <end position="408"/>
    </location>
</feature>
<dbReference type="InterPro" id="IPR001126">
    <property type="entry name" value="UmuC"/>
</dbReference>
<dbReference type="EMBL" id="CP141614">
    <property type="protein sequence ID" value="WRP14094.1"/>
    <property type="molecule type" value="Genomic_DNA"/>
</dbReference>
<dbReference type="InterPro" id="IPR043502">
    <property type="entry name" value="DNA/RNA_pol_sf"/>
</dbReference>
<dbReference type="PROSITE" id="PS50173">
    <property type="entry name" value="UMUC"/>
    <property type="match status" value="1"/>
</dbReference>
<feature type="compositionally biased region" description="Basic and acidic residues" evidence="1">
    <location>
        <begin position="399"/>
        <end position="408"/>
    </location>
</feature>
<dbReference type="SUPFAM" id="SSF56672">
    <property type="entry name" value="DNA/RNA polymerases"/>
    <property type="match status" value="1"/>
</dbReference>
<reference evidence="4" key="1">
    <citation type="submission" date="2023-12" db="EMBL/GenBank/DDBJ databases">
        <title>Novel isolates from deep terrestrial aquifers shed light on the physiology and ecology of the class Limnochordia.</title>
        <authorList>
            <person name="Karnachuk O.V."/>
            <person name="Lukina A.P."/>
            <person name="Avakyan M.R."/>
            <person name="Kadnikov V."/>
            <person name="Begmatov S."/>
            <person name="Beletsky A.V."/>
            <person name="Mardanov A.V."/>
            <person name="Ravin N.V."/>
        </authorList>
    </citation>
    <scope>NUCLEOTIDE SEQUENCE [LARGE SCALE GENOMIC DNA]</scope>
    <source>
        <strain evidence="4">LN</strain>
    </source>
</reference>
<evidence type="ECO:0000313" key="4">
    <source>
        <dbReference type="Proteomes" id="UP001333102"/>
    </source>
</evidence>
<gene>
    <name evidence="3" type="ORF">VLY81_11780</name>
</gene>
<evidence type="ECO:0000313" key="3">
    <source>
        <dbReference type="EMBL" id="WRP14094.1"/>
    </source>
</evidence>
<keyword evidence="4" id="KW-1185">Reference proteome</keyword>